<keyword evidence="7 9" id="KW-0472">Membrane</keyword>
<proteinExistence type="inferred from homology"/>
<protein>
    <submittedName>
        <fullName evidence="10">AQP12 protein</fullName>
    </submittedName>
</protein>
<dbReference type="InterPro" id="IPR051883">
    <property type="entry name" value="AQP11/12_channel"/>
</dbReference>
<dbReference type="GO" id="GO:0015267">
    <property type="term" value="F:channel activity"/>
    <property type="evidence" value="ECO:0007669"/>
    <property type="project" value="InterPro"/>
</dbReference>
<dbReference type="Pfam" id="PF00230">
    <property type="entry name" value="MIP"/>
    <property type="match status" value="1"/>
</dbReference>
<feature type="non-terminal residue" evidence="10">
    <location>
        <position position="298"/>
    </location>
</feature>
<dbReference type="InterPro" id="IPR000425">
    <property type="entry name" value="MIP"/>
</dbReference>
<evidence type="ECO:0000313" key="11">
    <source>
        <dbReference type="Proteomes" id="UP000736164"/>
    </source>
</evidence>
<keyword evidence="5" id="KW-0677">Repeat</keyword>
<organism evidence="10 11">
    <name type="scientific">Atractosteus spatula</name>
    <name type="common">Alligator gar</name>
    <name type="synonym">Lepisosteus spatula</name>
    <dbReference type="NCBI Taxonomy" id="7917"/>
    <lineage>
        <taxon>Eukaryota</taxon>
        <taxon>Metazoa</taxon>
        <taxon>Chordata</taxon>
        <taxon>Craniata</taxon>
        <taxon>Vertebrata</taxon>
        <taxon>Euteleostomi</taxon>
        <taxon>Actinopterygii</taxon>
        <taxon>Neopterygii</taxon>
        <taxon>Holostei</taxon>
        <taxon>Semionotiformes</taxon>
        <taxon>Lepisosteidae</taxon>
        <taxon>Atractosteus</taxon>
    </lineage>
</organism>
<evidence type="ECO:0000256" key="8">
    <source>
        <dbReference type="RuleBase" id="RU000477"/>
    </source>
</evidence>
<feature type="transmembrane region" description="Helical" evidence="9">
    <location>
        <begin position="106"/>
        <end position="131"/>
    </location>
</feature>
<feature type="transmembrane region" description="Helical" evidence="9">
    <location>
        <begin position="227"/>
        <end position="247"/>
    </location>
</feature>
<evidence type="ECO:0000256" key="7">
    <source>
        <dbReference type="ARBA" id="ARBA00023136"/>
    </source>
</evidence>
<dbReference type="SUPFAM" id="SSF81338">
    <property type="entry name" value="Aquaporin-like"/>
    <property type="match status" value="1"/>
</dbReference>
<keyword evidence="6 9" id="KW-1133">Transmembrane helix</keyword>
<dbReference type="InterPro" id="IPR023271">
    <property type="entry name" value="Aquaporin-like"/>
</dbReference>
<evidence type="ECO:0000256" key="3">
    <source>
        <dbReference type="ARBA" id="ARBA00022448"/>
    </source>
</evidence>
<sequence length="298" mass="31770">MSGLNVSFGYFLAVAVLTGVGGRLLRLRPLRHFSAELPASFMLVACWSEVQTITDVGLWAGGYGRDVTSTVLFVTLVAHGLVSPGASGNPAVTLRSFLLGDTPAPAALSGLAGQVAGAFLGLGLATCYWSLELTDMHLIQKLMSSECSPALRVPALQGALTEAACSLAWHLLALRLERSPELPRVLLSALALTALSHVAGSYTSGYLNPALAAALTFRCPGFTLREYAAAYWLGPAAGVAMALFLYMGHIPRLFSRNLLYSQKSRYRVPRGKSSWKQTETAGTVEQEGVKVKPQRCVQ</sequence>
<feature type="non-terminal residue" evidence="10">
    <location>
        <position position="1"/>
    </location>
</feature>
<evidence type="ECO:0000256" key="2">
    <source>
        <dbReference type="ARBA" id="ARBA00005900"/>
    </source>
</evidence>
<dbReference type="GO" id="GO:0016020">
    <property type="term" value="C:membrane"/>
    <property type="evidence" value="ECO:0007669"/>
    <property type="project" value="UniProtKB-SubCell"/>
</dbReference>
<evidence type="ECO:0000256" key="5">
    <source>
        <dbReference type="ARBA" id="ARBA00022737"/>
    </source>
</evidence>
<evidence type="ECO:0000313" key="10">
    <source>
        <dbReference type="EMBL" id="MBN3325564.1"/>
    </source>
</evidence>
<dbReference type="PANTHER" id="PTHR21191">
    <property type="entry name" value="AQUAPORIN"/>
    <property type="match status" value="1"/>
</dbReference>
<dbReference type="PRINTS" id="PR00783">
    <property type="entry name" value="MINTRINSICP"/>
</dbReference>
<comment type="caution">
    <text evidence="10">The sequence shown here is derived from an EMBL/GenBank/DDBJ whole genome shotgun (WGS) entry which is preliminary data.</text>
</comment>
<dbReference type="PIRSF" id="PIRSF017529">
    <property type="entry name" value="Aquaporin_11/12"/>
    <property type="match status" value="1"/>
</dbReference>
<gene>
    <name evidence="10" type="primary">Aqp12</name>
    <name evidence="10" type="ORF">GTO95_0016902</name>
</gene>
<keyword evidence="11" id="KW-1185">Reference proteome</keyword>
<dbReference type="PANTHER" id="PTHR21191:SF8">
    <property type="entry name" value="AQUAPORIN-12A-RELATED"/>
    <property type="match status" value="1"/>
</dbReference>
<dbReference type="Proteomes" id="UP000736164">
    <property type="component" value="Unassembled WGS sequence"/>
</dbReference>
<dbReference type="FunFam" id="1.20.1080.10:FF:000018">
    <property type="entry name" value="Aquaporin"/>
    <property type="match status" value="1"/>
</dbReference>
<comment type="similarity">
    <text evidence="2">Belongs to the MIP/aquaporin (TC 1.A.8) family. AQP11/AQP12 subfamily.</text>
</comment>
<evidence type="ECO:0000256" key="6">
    <source>
        <dbReference type="ARBA" id="ARBA00022989"/>
    </source>
</evidence>
<evidence type="ECO:0000256" key="1">
    <source>
        <dbReference type="ARBA" id="ARBA00004141"/>
    </source>
</evidence>
<keyword evidence="4 8" id="KW-0812">Transmembrane</keyword>
<dbReference type="InterPro" id="IPR023265">
    <property type="entry name" value="Aquaporin_12"/>
</dbReference>
<accession>A0A8J7TJC5</accession>
<feature type="transmembrane region" description="Helical" evidence="9">
    <location>
        <begin position="6"/>
        <end position="25"/>
    </location>
</feature>
<name>A0A8J7TJC5_ATRSP</name>
<dbReference type="PRINTS" id="PR02025">
    <property type="entry name" value="AQUAPORIN12"/>
</dbReference>
<dbReference type="AlphaFoldDB" id="A0A8J7TJC5"/>
<dbReference type="GO" id="GO:0005737">
    <property type="term" value="C:cytoplasm"/>
    <property type="evidence" value="ECO:0007669"/>
    <property type="project" value="TreeGrafter"/>
</dbReference>
<comment type="subcellular location">
    <subcellularLocation>
        <location evidence="1">Membrane</location>
        <topology evidence="1">Multi-pass membrane protein</topology>
    </subcellularLocation>
</comment>
<keyword evidence="3 8" id="KW-0813">Transport</keyword>
<dbReference type="Gene3D" id="1.20.1080.10">
    <property type="entry name" value="Glycerol uptake facilitator protein"/>
    <property type="match status" value="1"/>
</dbReference>
<dbReference type="EMBL" id="JAAWVO010076147">
    <property type="protein sequence ID" value="MBN3325564.1"/>
    <property type="molecule type" value="Genomic_DNA"/>
</dbReference>
<reference evidence="10" key="1">
    <citation type="journal article" date="2021" name="Cell">
        <title>Tracing the genetic footprints of vertebrate landing in non-teleost ray-finned fishes.</title>
        <authorList>
            <person name="Bi X."/>
            <person name="Wang K."/>
            <person name="Yang L."/>
            <person name="Pan H."/>
            <person name="Jiang H."/>
            <person name="Wei Q."/>
            <person name="Fang M."/>
            <person name="Yu H."/>
            <person name="Zhu C."/>
            <person name="Cai Y."/>
            <person name="He Y."/>
            <person name="Gan X."/>
            <person name="Zeng H."/>
            <person name="Yu D."/>
            <person name="Zhu Y."/>
            <person name="Jiang H."/>
            <person name="Qiu Q."/>
            <person name="Yang H."/>
            <person name="Zhang Y.E."/>
            <person name="Wang W."/>
            <person name="Zhu M."/>
            <person name="He S."/>
            <person name="Zhang G."/>
        </authorList>
    </citation>
    <scope>NUCLEOTIDE SEQUENCE</scope>
    <source>
        <strain evidence="10">Allg_001</strain>
    </source>
</reference>
<evidence type="ECO:0000256" key="9">
    <source>
        <dbReference type="SAM" id="Phobius"/>
    </source>
</evidence>
<evidence type="ECO:0000256" key="4">
    <source>
        <dbReference type="ARBA" id="ARBA00022692"/>
    </source>
</evidence>
<dbReference type="InterPro" id="IPR016697">
    <property type="entry name" value="Aquaporin_11/12"/>
</dbReference>